<accession>A0ABX8IE87</accession>
<feature type="compositionally biased region" description="Basic and acidic residues" evidence="1">
    <location>
        <begin position="45"/>
        <end position="61"/>
    </location>
</feature>
<sequence>MKIVMFLVPVMLILVTLGVVLFSWAVKNGQYDDLEGPAHRILYDDDKDMIPDDARTDKTAKEASPPEQAVEVSEAGNPDEDKPQKG</sequence>
<keyword evidence="4" id="KW-1185">Reference proteome</keyword>
<name>A0ABX8IE87_9GAMM</name>
<dbReference type="Pfam" id="PF03597">
    <property type="entry name" value="FixS"/>
    <property type="match status" value="1"/>
</dbReference>
<dbReference type="EMBL" id="CP076686">
    <property type="protein sequence ID" value="QWV11923.1"/>
    <property type="molecule type" value="Genomic_DNA"/>
</dbReference>
<dbReference type="GeneID" id="78560705"/>
<organism evidence="3 4">
    <name type="scientific">Marinobacter adhaerens</name>
    <dbReference type="NCBI Taxonomy" id="1033846"/>
    <lineage>
        <taxon>Bacteria</taxon>
        <taxon>Pseudomonadati</taxon>
        <taxon>Pseudomonadota</taxon>
        <taxon>Gammaproteobacteria</taxon>
        <taxon>Pseudomonadales</taxon>
        <taxon>Marinobacteraceae</taxon>
        <taxon>Marinobacter</taxon>
    </lineage>
</organism>
<dbReference type="PANTHER" id="PTHR41532">
    <property type="entry name" value="FIXS PROTEIN"/>
    <property type="match status" value="1"/>
</dbReference>
<dbReference type="NCBIfam" id="TIGR00847">
    <property type="entry name" value="ccoS"/>
    <property type="match status" value="1"/>
</dbReference>
<feature type="transmembrane region" description="Helical" evidence="2">
    <location>
        <begin position="6"/>
        <end position="26"/>
    </location>
</feature>
<keyword evidence="2" id="KW-0472">Membrane</keyword>
<evidence type="ECO:0000313" key="3">
    <source>
        <dbReference type="EMBL" id="QWV11923.1"/>
    </source>
</evidence>
<dbReference type="RefSeq" id="WP_041645284.1">
    <property type="nucleotide sequence ID" value="NZ_CBDDHG010000001.1"/>
</dbReference>
<dbReference type="PANTHER" id="PTHR41532:SF1">
    <property type="entry name" value="FIXS PROTEIN"/>
    <property type="match status" value="1"/>
</dbReference>
<evidence type="ECO:0000256" key="1">
    <source>
        <dbReference type="SAM" id="MobiDB-lite"/>
    </source>
</evidence>
<protein>
    <submittedName>
        <fullName evidence="3">Cbb3-type cytochrome oxidase assembly protein CcoS</fullName>
    </submittedName>
</protein>
<gene>
    <name evidence="3" type="primary">ccoS</name>
    <name evidence="3" type="ORF">KQ249_14695</name>
</gene>
<evidence type="ECO:0000256" key="2">
    <source>
        <dbReference type="SAM" id="Phobius"/>
    </source>
</evidence>
<evidence type="ECO:0000313" key="4">
    <source>
        <dbReference type="Proteomes" id="UP000683442"/>
    </source>
</evidence>
<dbReference type="Proteomes" id="UP000683442">
    <property type="component" value="Chromosome"/>
</dbReference>
<reference evidence="3 4" key="1">
    <citation type="submission" date="2021-06" db="EMBL/GenBank/DDBJ databases">
        <title>Microbial metabolic specificity influences pelagic lipid remineralization.</title>
        <authorList>
            <person name="Behrendt L."/>
            <person name="Hunter J.E."/>
            <person name="Alcolombri U."/>
            <person name="Smriga S."/>
            <person name="Mincer T."/>
            <person name="Lowenstein D.P."/>
            <person name="Peaudecerf F.J."/>
            <person name="Fernandez V.I."/>
            <person name="Fredricks H."/>
            <person name="Almblad H."/>
            <person name="Harrison J.J."/>
            <person name="Stocker R."/>
            <person name="Van Mooy B.A.S."/>
        </authorList>
    </citation>
    <scope>NUCLEOTIDE SEQUENCE [LARGE SCALE GENOMIC DNA]</scope>
    <source>
        <strain evidence="3 4">HP15-B</strain>
    </source>
</reference>
<dbReference type="InterPro" id="IPR004714">
    <property type="entry name" value="Cyt_oxidase_maturation_cbb3"/>
</dbReference>
<keyword evidence="2" id="KW-0812">Transmembrane</keyword>
<feature type="region of interest" description="Disordered" evidence="1">
    <location>
        <begin position="45"/>
        <end position="86"/>
    </location>
</feature>
<keyword evidence="2" id="KW-1133">Transmembrane helix</keyword>
<proteinExistence type="predicted"/>